<evidence type="ECO:0000256" key="2">
    <source>
        <dbReference type="ARBA" id="ARBA00022525"/>
    </source>
</evidence>
<dbReference type="PANTHER" id="PTHR31279:SF58">
    <property type="entry name" value="PROTEIN EXORDIUM-LIKE 2"/>
    <property type="match status" value="1"/>
</dbReference>
<comment type="subcellular location">
    <subcellularLocation>
        <location evidence="1">Secreted</location>
    </subcellularLocation>
</comment>
<keyword evidence="6" id="KW-1185">Reference proteome</keyword>
<dbReference type="Proteomes" id="UP001445335">
    <property type="component" value="Unassembled WGS sequence"/>
</dbReference>
<accession>A0AAW1RIH9</accession>
<dbReference type="Pfam" id="PF04674">
    <property type="entry name" value="Phi_1"/>
    <property type="match status" value="1"/>
</dbReference>
<protein>
    <submittedName>
        <fullName evidence="5">Uncharacterized protein</fullName>
    </submittedName>
</protein>
<evidence type="ECO:0000313" key="5">
    <source>
        <dbReference type="EMBL" id="KAK9833429.1"/>
    </source>
</evidence>
<dbReference type="EMBL" id="JALJOU010000036">
    <property type="protein sequence ID" value="KAK9833429.1"/>
    <property type="molecule type" value="Genomic_DNA"/>
</dbReference>
<keyword evidence="2" id="KW-0964">Secreted</keyword>
<dbReference type="PANTHER" id="PTHR31279">
    <property type="entry name" value="PROTEIN EXORDIUM-LIKE 5"/>
    <property type="match status" value="1"/>
</dbReference>
<proteinExistence type="inferred from homology"/>
<gene>
    <name evidence="5" type="ORF">WJX81_004509</name>
</gene>
<evidence type="ECO:0000256" key="1">
    <source>
        <dbReference type="ARBA" id="ARBA00004613"/>
    </source>
</evidence>
<dbReference type="GO" id="GO:0005576">
    <property type="term" value="C:extracellular region"/>
    <property type="evidence" value="ECO:0007669"/>
    <property type="project" value="UniProtKB-SubCell"/>
</dbReference>
<name>A0AAW1RIH9_9CHLO</name>
<organism evidence="5 6">
    <name type="scientific">Elliptochloris bilobata</name>
    <dbReference type="NCBI Taxonomy" id="381761"/>
    <lineage>
        <taxon>Eukaryota</taxon>
        <taxon>Viridiplantae</taxon>
        <taxon>Chlorophyta</taxon>
        <taxon>core chlorophytes</taxon>
        <taxon>Trebouxiophyceae</taxon>
        <taxon>Trebouxiophyceae incertae sedis</taxon>
        <taxon>Elliptochloris clade</taxon>
        <taxon>Elliptochloris</taxon>
    </lineage>
</organism>
<comment type="caution">
    <text evidence="5">The sequence shown here is derived from an EMBL/GenBank/DDBJ whole genome shotgun (WGS) entry which is preliminary data.</text>
</comment>
<dbReference type="AlphaFoldDB" id="A0AAW1RIH9"/>
<evidence type="ECO:0000256" key="4">
    <source>
        <dbReference type="ARBA" id="ARBA00023591"/>
    </source>
</evidence>
<evidence type="ECO:0000256" key="3">
    <source>
        <dbReference type="ARBA" id="ARBA00022729"/>
    </source>
</evidence>
<comment type="similarity">
    <text evidence="4">Belongs to the EXORDIUM family.</text>
</comment>
<reference evidence="5 6" key="1">
    <citation type="journal article" date="2024" name="Nat. Commun.">
        <title>Phylogenomics reveals the evolutionary origins of lichenization in chlorophyte algae.</title>
        <authorList>
            <person name="Puginier C."/>
            <person name="Libourel C."/>
            <person name="Otte J."/>
            <person name="Skaloud P."/>
            <person name="Haon M."/>
            <person name="Grisel S."/>
            <person name="Petersen M."/>
            <person name="Berrin J.G."/>
            <person name="Delaux P.M."/>
            <person name="Dal Grande F."/>
            <person name="Keller J."/>
        </authorList>
    </citation>
    <scope>NUCLEOTIDE SEQUENCE [LARGE SCALE GENOMIC DNA]</scope>
    <source>
        <strain evidence="5 6">SAG 245.80</strain>
    </source>
</reference>
<dbReference type="InterPro" id="IPR006766">
    <property type="entry name" value="EXORDIUM-like"/>
</dbReference>
<evidence type="ECO:0000313" key="6">
    <source>
        <dbReference type="Proteomes" id="UP001445335"/>
    </source>
</evidence>
<keyword evidence="3" id="KW-0732">Signal</keyword>
<sequence>MEEDEEDGGMASQRARALVAQAAKGPGAQGSGINYHGGAVMTGTTKLAYIWYGSWGDPAAAAVTGAPGAPSTQRVLTDLAKSLGGSAWFGIAAGYFSDMGGVRRYVSNAVSYGGDAIGYDLTDVQAENVVACVLESQQLPLASDFAYFLLGGPDIHTTSGFCKTYCGYHSYGATHANQLYKYGFIGSPLACANHSSCAMQMGAGADASPSGNAEADAMASVIAHELAETVTDPYIDAWAGGGQANMRLGCPGAAGDCTSRDFLIQRNWVNSGGGYCALSAGLSR</sequence>